<evidence type="ECO:0000256" key="1">
    <source>
        <dbReference type="ARBA" id="ARBA00009684"/>
    </source>
</evidence>
<dbReference type="GO" id="GO:0050515">
    <property type="term" value="F:4-(cytidine 5'-diphospho)-2-C-methyl-D-erythritol kinase activity"/>
    <property type="evidence" value="ECO:0007669"/>
    <property type="project" value="UniProtKB-EC"/>
</dbReference>
<evidence type="ECO:0000256" key="4">
    <source>
        <dbReference type="ARBA" id="ARBA00022679"/>
    </source>
</evidence>
<evidence type="ECO:0000259" key="11">
    <source>
        <dbReference type="Pfam" id="PF08544"/>
    </source>
</evidence>
<dbReference type="InterPro" id="IPR014721">
    <property type="entry name" value="Ribsml_uS5_D2-typ_fold_subgr"/>
</dbReference>
<feature type="domain" description="GHMP kinase N-terminal" evidence="10">
    <location>
        <begin position="70"/>
        <end position="147"/>
    </location>
</feature>
<comment type="caution">
    <text evidence="12">The sequence shown here is derived from an EMBL/GenBank/DDBJ whole genome shotgun (WGS) entry which is preliminary data.</text>
</comment>
<dbReference type="SUPFAM" id="SSF54211">
    <property type="entry name" value="Ribosomal protein S5 domain 2-like"/>
    <property type="match status" value="1"/>
</dbReference>
<feature type="active site" evidence="9">
    <location>
        <position position="140"/>
    </location>
</feature>
<feature type="domain" description="GHMP kinase C-terminal" evidence="11">
    <location>
        <begin position="206"/>
        <end position="279"/>
    </location>
</feature>
<dbReference type="Pfam" id="PF00288">
    <property type="entry name" value="GHMP_kinases_N"/>
    <property type="match status" value="1"/>
</dbReference>
<proteinExistence type="inferred from homology"/>
<comment type="function">
    <text evidence="9">Catalyzes the phosphorylation of the position 2 hydroxy group of 4-diphosphocytidyl-2C-methyl-D-erythritol.</text>
</comment>
<dbReference type="Gene3D" id="3.30.70.890">
    <property type="entry name" value="GHMP kinase, C-terminal domain"/>
    <property type="match status" value="1"/>
</dbReference>
<evidence type="ECO:0000256" key="9">
    <source>
        <dbReference type="HAMAP-Rule" id="MF_00061"/>
    </source>
</evidence>
<comment type="pathway">
    <text evidence="9">Isoprenoid biosynthesis; isopentenyl diphosphate biosynthesis via DXP pathway; isopentenyl diphosphate from 1-deoxy-D-xylulose 5-phosphate: step 3/6.</text>
</comment>
<keyword evidence="5 9" id="KW-0547">Nucleotide-binding</keyword>
<dbReference type="InterPro" id="IPR013750">
    <property type="entry name" value="GHMP_kinase_C_dom"/>
</dbReference>
<dbReference type="EC" id="2.7.1.148" evidence="2 9"/>
<evidence type="ECO:0000256" key="2">
    <source>
        <dbReference type="ARBA" id="ARBA00012052"/>
    </source>
</evidence>
<name>A0ABT5TZX9_9MICO</name>
<protein>
    <recommendedName>
        <fullName evidence="3 9">4-diphosphocytidyl-2-C-methyl-D-erythritol kinase</fullName>
        <shortName evidence="9">CMK</shortName>
        <ecNumber evidence="2 9">2.7.1.148</ecNumber>
    </recommendedName>
    <alternativeName>
        <fullName evidence="8 9">4-(cytidine-5'-diphospho)-2-C-methyl-D-erythritol kinase</fullName>
    </alternativeName>
</protein>
<gene>
    <name evidence="9" type="primary">ispE</name>
    <name evidence="12" type="ORF">PU560_14360</name>
</gene>
<organism evidence="12 13">
    <name type="scientific">Georgenia halotolerans</name>
    <dbReference type="NCBI Taxonomy" id="3028317"/>
    <lineage>
        <taxon>Bacteria</taxon>
        <taxon>Bacillati</taxon>
        <taxon>Actinomycetota</taxon>
        <taxon>Actinomycetes</taxon>
        <taxon>Micrococcales</taxon>
        <taxon>Bogoriellaceae</taxon>
        <taxon>Georgenia</taxon>
    </lineage>
</organism>
<reference evidence="12" key="1">
    <citation type="submission" date="2023-02" db="EMBL/GenBank/DDBJ databases">
        <title>Georgenia sp.10Sc9-8, isolated from a soil sample collected from the Taklamakan desert.</title>
        <authorList>
            <person name="Liu S."/>
        </authorList>
    </citation>
    <scope>NUCLEOTIDE SEQUENCE</scope>
    <source>
        <strain evidence="12">10Sc9-8</strain>
    </source>
</reference>
<comment type="similarity">
    <text evidence="1 9">Belongs to the GHMP kinase family. IspE subfamily.</text>
</comment>
<dbReference type="EMBL" id="JARACI010001134">
    <property type="protein sequence ID" value="MDD9207637.1"/>
    <property type="molecule type" value="Genomic_DNA"/>
</dbReference>
<dbReference type="PANTHER" id="PTHR43527:SF2">
    <property type="entry name" value="4-DIPHOSPHOCYTIDYL-2-C-METHYL-D-ERYTHRITOL KINASE, CHLOROPLASTIC"/>
    <property type="match status" value="1"/>
</dbReference>
<dbReference type="PIRSF" id="PIRSF010376">
    <property type="entry name" value="IspE"/>
    <property type="match status" value="1"/>
</dbReference>
<evidence type="ECO:0000256" key="5">
    <source>
        <dbReference type="ARBA" id="ARBA00022741"/>
    </source>
</evidence>
<sequence length="305" mass="30867">MTSPPPVHVRAPGKINLSLRAGPPDTEGYHPLATVFQAVSLYEDVVAHPGQGVSVQINGRGADLPTDTTNLAVRAAGLLRSSTGTEDGVRLELTKAVPVAGGMAGGSADAAATLLACDQLWGTGRTREELVALAARLGADVPFALTGMTAVGTGRGDVVTPAMSRGTYHWVLALQDEGLSTPEVFRALDEGAGPGRPQPEVDEDLLAALVGGDATALAPHLGNDLQEPALDLRPELGDVLAACHRAGALAALVSGSGPTVVALALDGPHARSVAEVVRAAEVADEVLTATGPVPGARVVERVGAQ</sequence>
<dbReference type="InterPro" id="IPR020568">
    <property type="entry name" value="Ribosomal_Su5_D2-typ_SF"/>
</dbReference>
<dbReference type="PANTHER" id="PTHR43527">
    <property type="entry name" value="4-DIPHOSPHOCYTIDYL-2-C-METHYL-D-ERYTHRITOL KINASE, CHLOROPLASTIC"/>
    <property type="match status" value="1"/>
</dbReference>
<dbReference type="InterPro" id="IPR036554">
    <property type="entry name" value="GHMP_kinase_C_sf"/>
</dbReference>
<dbReference type="Proteomes" id="UP001165561">
    <property type="component" value="Unassembled WGS sequence"/>
</dbReference>
<accession>A0ABT5TZX9</accession>
<dbReference type="HAMAP" id="MF_00061">
    <property type="entry name" value="IspE"/>
    <property type="match status" value="1"/>
</dbReference>
<dbReference type="SUPFAM" id="SSF55060">
    <property type="entry name" value="GHMP Kinase, C-terminal domain"/>
    <property type="match status" value="1"/>
</dbReference>
<feature type="binding site" evidence="9">
    <location>
        <begin position="98"/>
        <end position="108"/>
    </location>
    <ligand>
        <name>ATP</name>
        <dbReference type="ChEBI" id="CHEBI:30616"/>
    </ligand>
</feature>
<keyword evidence="13" id="KW-1185">Reference proteome</keyword>
<keyword evidence="7 9" id="KW-0067">ATP-binding</keyword>
<dbReference type="NCBIfam" id="TIGR00154">
    <property type="entry name" value="ispE"/>
    <property type="match status" value="1"/>
</dbReference>
<evidence type="ECO:0000256" key="6">
    <source>
        <dbReference type="ARBA" id="ARBA00022777"/>
    </source>
</evidence>
<keyword evidence="9" id="KW-0414">Isoprene biosynthesis</keyword>
<dbReference type="NCBIfam" id="NF002870">
    <property type="entry name" value="PRK03188.1"/>
    <property type="match status" value="1"/>
</dbReference>
<evidence type="ECO:0000313" key="13">
    <source>
        <dbReference type="Proteomes" id="UP001165561"/>
    </source>
</evidence>
<dbReference type="Gene3D" id="3.30.230.10">
    <property type="match status" value="1"/>
</dbReference>
<evidence type="ECO:0000256" key="7">
    <source>
        <dbReference type="ARBA" id="ARBA00022840"/>
    </source>
</evidence>
<dbReference type="InterPro" id="IPR004424">
    <property type="entry name" value="IspE"/>
</dbReference>
<evidence type="ECO:0000256" key="8">
    <source>
        <dbReference type="ARBA" id="ARBA00032554"/>
    </source>
</evidence>
<keyword evidence="6 9" id="KW-0418">Kinase</keyword>
<dbReference type="InterPro" id="IPR006204">
    <property type="entry name" value="GHMP_kinase_N_dom"/>
</dbReference>
<evidence type="ECO:0000313" key="12">
    <source>
        <dbReference type="EMBL" id="MDD9207637.1"/>
    </source>
</evidence>
<comment type="catalytic activity">
    <reaction evidence="9">
        <text>4-CDP-2-C-methyl-D-erythritol + ATP = 4-CDP-2-C-methyl-D-erythritol 2-phosphate + ADP + H(+)</text>
        <dbReference type="Rhea" id="RHEA:18437"/>
        <dbReference type="ChEBI" id="CHEBI:15378"/>
        <dbReference type="ChEBI" id="CHEBI:30616"/>
        <dbReference type="ChEBI" id="CHEBI:57823"/>
        <dbReference type="ChEBI" id="CHEBI:57919"/>
        <dbReference type="ChEBI" id="CHEBI:456216"/>
        <dbReference type="EC" id="2.7.1.148"/>
    </reaction>
</comment>
<evidence type="ECO:0000259" key="10">
    <source>
        <dbReference type="Pfam" id="PF00288"/>
    </source>
</evidence>
<evidence type="ECO:0000256" key="3">
    <source>
        <dbReference type="ARBA" id="ARBA00017473"/>
    </source>
</evidence>
<dbReference type="Pfam" id="PF08544">
    <property type="entry name" value="GHMP_kinases_C"/>
    <property type="match status" value="1"/>
</dbReference>
<feature type="active site" evidence="9">
    <location>
        <position position="14"/>
    </location>
</feature>
<keyword evidence="4 9" id="KW-0808">Transferase</keyword>